<keyword evidence="1" id="KW-1133">Transmembrane helix</keyword>
<gene>
    <name evidence="2" type="ORF">H7313_01400</name>
</gene>
<dbReference type="Proteomes" id="UP000587396">
    <property type="component" value="Unassembled WGS sequence"/>
</dbReference>
<keyword evidence="1" id="KW-0812">Transmembrane</keyword>
<keyword evidence="1" id="KW-0472">Membrane</keyword>
<keyword evidence="3" id="KW-1185">Reference proteome</keyword>
<name>A0A842J8G1_9ACTN</name>
<evidence type="ECO:0000313" key="2">
    <source>
        <dbReference type="EMBL" id="MBC2888017.1"/>
    </source>
</evidence>
<comment type="caution">
    <text evidence="2">The sequence shown here is derived from an EMBL/GenBank/DDBJ whole genome shotgun (WGS) entry which is preliminary data.</text>
</comment>
<dbReference type="EMBL" id="JACMSE010000001">
    <property type="protein sequence ID" value="MBC2888017.1"/>
    <property type="molecule type" value="Genomic_DNA"/>
</dbReference>
<proteinExistence type="predicted"/>
<organism evidence="2 3">
    <name type="scientific">Gordonibacter massiliensis</name>
    <name type="common">ex Traore et al. 2017</name>
    <dbReference type="NCBI Taxonomy" id="1841863"/>
    <lineage>
        <taxon>Bacteria</taxon>
        <taxon>Bacillati</taxon>
        <taxon>Actinomycetota</taxon>
        <taxon>Coriobacteriia</taxon>
        <taxon>Eggerthellales</taxon>
        <taxon>Eggerthellaceae</taxon>
        <taxon>Gordonibacter</taxon>
    </lineage>
</organism>
<feature type="transmembrane region" description="Helical" evidence="1">
    <location>
        <begin position="20"/>
        <end position="42"/>
    </location>
</feature>
<accession>A0A842J8G1</accession>
<dbReference type="RefSeq" id="WP_185904025.1">
    <property type="nucleotide sequence ID" value="NZ_JACMSE010000001.1"/>
</dbReference>
<protein>
    <submittedName>
        <fullName evidence="2">Uncharacterized protein</fullName>
    </submittedName>
</protein>
<sequence>MSRDIGARLRIRNESGASIVVALVFFLICAIIGSVVVTAASVNAKAVQTHSAAQQDELSVGSAAQTIGHQLESAELTNVQENVKDAKPTISANTLSLAAAFWDEHGAAILEARHENEKFASIDMTVDASAADGSLASAKKVNGVIEINHDLDIVVKLTLATGSGDSVASSPYNMTVYLQCIPTYNASGALVAFSYEPAVIKKGW</sequence>
<evidence type="ECO:0000256" key="1">
    <source>
        <dbReference type="SAM" id="Phobius"/>
    </source>
</evidence>
<evidence type="ECO:0000313" key="3">
    <source>
        <dbReference type="Proteomes" id="UP000587396"/>
    </source>
</evidence>
<reference evidence="2 3" key="1">
    <citation type="submission" date="2020-08" db="EMBL/GenBank/DDBJ databases">
        <authorList>
            <person name="Liu C."/>
            <person name="Sun Q."/>
        </authorList>
    </citation>
    <scope>NUCLEOTIDE SEQUENCE [LARGE SCALE GENOMIC DNA]</scope>
    <source>
        <strain evidence="2 3">N22</strain>
    </source>
</reference>
<dbReference type="AlphaFoldDB" id="A0A842J8G1"/>